<comment type="caution">
    <text evidence="3">The sequence shown here is derived from an EMBL/GenBank/DDBJ whole genome shotgun (WGS) entry which is preliminary data.</text>
</comment>
<reference evidence="3 4" key="1">
    <citation type="submission" date="2024-09" db="EMBL/GenBank/DDBJ databases">
        <authorList>
            <person name="Sun Q."/>
            <person name="Mori K."/>
        </authorList>
    </citation>
    <scope>NUCLEOTIDE SEQUENCE [LARGE SCALE GENOMIC DNA]</scope>
    <source>
        <strain evidence="3 4">JCM 11411</strain>
    </source>
</reference>
<dbReference type="InterPro" id="IPR011991">
    <property type="entry name" value="ArsR-like_HTH"/>
</dbReference>
<evidence type="ECO:0000256" key="1">
    <source>
        <dbReference type="SAM" id="MobiDB-lite"/>
    </source>
</evidence>
<sequence>MKVYYWRKPSDRRLYLQAAANKAELGRINAMTRNDLQKAGCEELTVAGGSAAIGDADDVRTALDLALGSPGARFQKAARGKGEWQADSTHTSPALAWSSPHEGLPAALRSRTVKPQKVQAATGGDGAVYVIADAEKTSGGDTVWVLFLNGRLIARMPHNRGTLTGFAEWLADPSPEKEQLRDRYRHLLGLLADADIDRAEMLAEAARLFGAEEQLAPNGMKIGQRVWAGGDRSRTLRIRRIDAYDWTRVTVTPVAVMPTVELTSAMSWSEGEADRIAEHRRTLSQYRDRPVMSPNGLIEEEPVVWGDGFRGEIVRLRKPGGVTATVAVSQRGSSLLAQELDFDELTLPNKISLPLFRSDTQAAVLATLYVDPGAELTLSELAERTGAALSGIHREITRLADAGLICERRQGTNRLVRPNLEHPASEPIQDLLALALPSESGE</sequence>
<evidence type="ECO:0000313" key="3">
    <source>
        <dbReference type="EMBL" id="MFB9779611.1"/>
    </source>
</evidence>
<dbReference type="InterPro" id="IPR001845">
    <property type="entry name" value="HTH_ArsR_DNA-bd_dom"/>
</dbReference>
<feature type="region of interest" description="Disordered" evidence="1">
    <location>
        <begin position="79"/>
        <end position="101"/>
    </location>
</feature>
<proteinExistence type="predicted"/>
<dbReference type="CDD" id="cd00090">
    <property type="entry name" value="HTH_ARSR"/>
    <property type="match status" value="1"/>
</dbReference>
<dbReference type="EMBL" id="JBHMAS010000006">
    <property type="protein sequence ID" value="MFB9779611.1"/>
    <property type="molecule type" value="Genomic_DNA"/>
</dbReference>
<dbReference type="RefSeq" id="WP_378374279.1">
    <property type="nucleotide sequence ID" value="NZ_JBHMAS010000006.1"/>
</dbReference>
<feature type="domain" description="HTH arsR-type" evidence="2">
    <location>
        <begin position="354"/>
        <end position="437"/>
    </location>
</feature>
<evidence type="ECO:0000259" key="2">
    <source>
        <dbReference type="SMART" id="SM00418"/>
    </source>
</evidence>
<protein>
    <submittedName>
        <fullName evidence="3">MarR family transcriptional regulator</fullName>
    </submittedName>
</protein>
<gene>
    <name evidence="3" type="ORF">ACFFQ6_07950</name>
</gene>
<accession>A0ABV5XC69</accession>
<keyword evidence="4" id="KW-1185">Reference proteome</keyword>
<organism evidence="3 4">
    <name type="scientific">Rhodococcus baikonurensis</name>
    <dbReference type="NCBI Taxonomy" id="172041"/>
    <lineage>
        <taxon>Bacteria</taxon>
        <taxon>Bacillati</taxon>
        <taxon>Actinomycetota</taxon>
        <taxon>Actinomycetes</taxon>
        <taxon>Mycobacteriales</taxon>
        <taxon>Nocardiaceae</taxon>
        <taxon>Rhodococcus</taxon>
        <taxon>Rhodococcus erythropolis group</taxon>
    </lineage>
</organism>
<dbReference type="InterPro" id="IPR036388">
    <property type="entry name" value="WH-like_DNA-bd_sf"/>
</dbReference>
<dbReference type="InterPro" id="IPR036390">
    <property type="entry name" value="WH_DNA-bd_sf"/>
</dbReference>
<dbReference type="Proteomes" id="UP001589587">
    <property type="component" value="Unassembled WGS sequence"/>
</dbReference>
<dbReference type="SMART" id="SM00418">
    <property type="entry name" value="HTH_ARSR"/>
    <property type="match status" value="1"/>
</dbReference>
<name>A0ABV5XC69_9NOCA</name>
<dbReference type="SUPFAM" id="SSF46785">
    <property type="entry name" value="Winged helix' DNA-binding domain"/>
    <property type="match status" value="1"/>
</dbReference>
<dbReference type="Gene3D" id="1.10.10.10">
    <property type="entry name" value="Winged helix-like DNA-binding domain superfamily/Winged helix DNA-binding domain"/>
    <property type="match status" value="1"/>
</dbReference>
<evidence type="ECO:0000313" key="4">
    <source>
        <dbReference type="Proteomes" id="UP001589587"/>
    </source>
</evidence>